<organism evidence="1 2">
    <name type="scientific">Sporomusa malonica</name>
    <dbReference type="NCBI Taxonomy" id="112901"/>
    <lineage>
        <taxon>Bacteria</taxon>
        <taxon>Bacillati</taxon>
        <taxon>Bacillota</taxon>
        <taxon>Negativicutes</taxon>
        <taxon>Selenomonadales</taxon>
        <taxon>Sporomusaceae</taxon>
        <taxon>Sporomusa</taxon>
    </lineage>
</organism>
<proteinExistence type="predicted"/>
<evidence type="ECO:0000313" key="2">
    <source>
        <dbReference type="Proteomes" id="UP000192738"/>
    </source>
</evidence>
<reference evidence="1 2" key="1">
    <citation type="submission" date="2017-04" db="EMBL/GenBank/DDBJ databases">
        <authorList>
            <person name="Afonso C.L."/>
            <person name="Miller P.J."/>
            <person name="Scott M.A."/>
            <person name="Spackman E."/>
            <person name="Goraichik I."/>
            <person name="Dimitrov K.M."/>
            <person name="Suarez D.L."/>
            <person name="Swayne D.E."/>
        </authorList>
    </citation>
    <scope>NUCLEOTIDE SEQUENCE [LARGE SCALE GENOMIC DNA]</scope>
    <source>
        <strain evidence="1 2">DSM 5090</strain>
    </source>
</reference>
<protein>
    <submittedName>
        <fullName evidence="1">Glycosyltransferase involved in cell wall bisynthesis</fullName>
    </submittedName>
</protein>
<evidence type="ECO:0000313" key="1">
    <source>
        <dbReference type="EMBL" id="SMD10854.1"/>
    </source>
</evidence>
<sequence length="373" mass="42527">MNNGVGIFNIGANILPVNAKRVLIIYCMDAIPWLLQGKLYQMPYLNFHSMWWESAAMVEIFVKSGIIVDYADYSNLPSLEWEKYDYIIDLGYVMHKIPDIKGQKKIYYSTGQHWLTHNVGELSRIRDFYYRTGIYVDAERQIKPIYADDYADFMTYFGNEEMLKGYTTTCSKVLLNISALSPKVEIKKDFDLARNHFLWIGGGGAIHKGLDLVVEAFASMPELTLHIIGSHTTEKGFMNWFSTMLQNHPNIIHHGWLNIESEEFCNIARMCISIVYASVAEGGAGSVAQAIHYGLIPIVTKTSAVRSAHLGYEIKTDNTNEIISEIVNYVRNIHDLPESELKIMTDKVSSFATQYHTREAYTESFTNLINKLI</sequence>
<dbReference type="SUPFAM" id="SSF53756">
    <property type="entry name" value="UDP-Glycosyltransferase/glycogen phosphorylase"/>
    <property type="match status" value="1"/>
</dbReference>
<dbReference type="STRING" id="112901.SAMN04488500_12653"/>
<keyword evidence="1" id="KW-0808">Transferase</keyword>
<dbReference type="EMBL" id="FWXI01000026">
    <property type="protein sequence ID" value="SMD10854.1"/>
    <property type="molecule type" value="Genomic_DNA"/>
</dbReference>
<dbReference type="OrthoDB" id="5516294at2"/>
<accession>A0A1W2EMF2</accession>
<dbReference type="Gene3D" id="3.40.50.2000">
    <property type="entry name" value="Glycogen Phosphorylase B"/>
    <property type="match status" value="1"/>
</dbReference>
<dbReference type="GO" id="GO:0016740">
    <property type="term" value="F:transferase activity"/>
    <property type="evidence" value="ECO:0007669"/>
    <property type="project" value="UniProtKB-KW"/>
</dbReference>
<keyword evidence="2" id="KW-1185">Reference proteome</keyword>
<name>A0A1W2EMF2_9FIRM</name>
<dbReference type="AlphaFoldDB" id="A0A1W2EMF2"/>
<dbReference type="RefSeq" id="WP_084578025.1">
    <property type="nucleotide sequence ID" value="NZ_CP155572.1"/>
</dbReference>
<dbReference type="Proteomes" id="UP000192738">
    <property type="component" value="Unassembled WGS sequence"/>
</dbReference>
<gene>
    <name evidence="1" type="ORF">SAMN04488500_12653</name>
</gene>